<dbReference type="InterPro" id="IPR052656">
    <property type="entry name" value="CTOP_PRMT1"/>
</dbReference>
<organism evidence="4 5">
    <name type="scientific">Nematostella vectensis</name>
    <name type="common">Starlet sea anemone</name>
    <dbReference type="NCBI Taxonomy" id="45351"/>
    <lineage>
        <taxon>Eukaryota</taxon>
        <taxon>Metazoa</taxon>
        <taxon>Cnidaria</taxon>
        <taxon>Anthozoa</taxon>
        <taxon>Hexacorallia</taxon>
        <taxon>Actiniaria</taxon>
        <taxon>Edwardsiidae</taxon>
        <taxon>Nematostella</taxon>
    </lineage>
</organism>
<dbReference type="InParanoid" id="A7SS97"/>
<dbReference type="STRING" id="45351.A7SS97"/>
<dbReference type="Proteomes" id="UP000001593">
    <property type="component" value="Unassembled WGS sequence"/>
</dbReference>
<reference evidence="4 5" key="1">
    <citation type="journal article" date="2007" name="Science">
        <title>Sea anemone genome reveals ancestral eumetazoan gene repertoire and genomic organization.</title>
        <authorList>
            <person name="Putnam N.H."/>
            <person name="Srivastava M."/>
            <person name="Hellsten U."/>
            <person name="Dirks B."/>
            <person name="Chapman J."/>
            <person name="Salamov A."/>
            <person name="Terry A."/>
            <person name="Shapiro H."/>
            <person name="Lindquist E."/>
            <person name="Kapitonov V.V."/>
            <person name="Jurka J."/>
            <person name="Genikhovich G."/>
            <person name="Grigoriev I.V."/>
            <person name="Lucas S.M."/>
            <person name="Steele R.E."/>
            <person name="Finnerty J.R."/>
            <person name="Technau U."/>
            <person name="Martindale M.Q."/>
            <person name="Rokhsar D.S."/>
        </authorList>
    </citation>
    <scope>NUCLEOTIDE SEQUENCE [LARGE SCALE GENOMIC DNA]</scope>
    <source>
        <strain evidence="5">CH2 X CH6</strain>
    </source>
</reference>
<dbReference type="HOGENOM" id="CLU_3093483_0_0_1"/>
<dbReference type="SMART" id="SM01218">
    <property type="entry name" value="FoP_duplication"/>
    <property type="match status" value="1"/>
</dbReference>
<accession>A7SS97</accession>
<feature type="non-terminal residue" evidence="4">
    <location>
        <position position="1"/>
    </location>
</feature>
<evidence type="ECO:0000256" key="2">
    <source>
        <dbReference type="SAM" id="MobiDB-lite"/>
    </source>
</evidence>
<keyword evidence="1" id="KW-0694">RNA-binding</keyword>
<dbReference type="InterPro" id="IPR025715">
    <property type="entry name" value="FoP_C"/>
</dbReference>
<dbReference type="PhylomeDB" id="A7SS97"/>
<dbReference type="Pfam" id="PF13865">
    <property type="entry name" value="FoP_duplication"/>
    <property type="match status" value="1"/>
</dbReference>
<protein>
    <recommendedName>
        <fullName evidence="3">Chromatin target of PRMT1 protein C-terminal domain-containing protein</fullName>
    </recommendedName>
</protein>
<evidence type="ECO:0000256" key="1">
    <source>
        <dbReference type="ARBA" id="ARBA00022884"/>
    </source>
</evidence>
<name>A7SS97_NEMVE</name>
<feature type="domain" description="Chromatin target of PRMT1 protein C-terminal" evidence="3">
    <location>
        <begin position="1"/>
        <end position="52"/>
    </location>
</feature>
<dbReference type="PANTHER" id="PTHR48426:SF1">
    <property type="entry name" value="CHROMATIN TARGET OF PRMT1 PROTEIN"/>
    <property type="match status" value="1"/>
</dbReference>
<feature type="region of interest" description="Disordered" evidence="2">
    <location>
        <begin position="1"/>
        <end position="22"/>
    </location>
</feature>
<dbReference type="EMBL" id="DS469774">
    <property type="protein sequence ID" value="EDO33406.1"/>
    <property type="molecule type" value="Genomic_DNA"/>
</dbReference>
<evidence type="ECO:0000259" key="3">
    <source>
        <dbReference type="SMART" id="SM01218"/>
    </source>
</evidence>
<proteinExistence type="predicted"/>
<evidence type="ECO:0000313" key="5">
    <source>
        <dbReference type="Proteomes" id="UP000001593"/>
    </source>
</evidence>
<gene>
    <name evidence="4" type="ORF">NEMVEDRAFT_v1g129706</name>
</gene>
<dbReference type="GO" id="GO:0003723">
    <property type="term" value="F:RNA binding"/>
    <property type="evidence" value="ECO:0007669"/>
    <property type="project" value="UniProtKB-KW"/>
</dbReference>
<sequence length="52" mass="5840">GGRGGRGRGRGALNQPEKSKDQLDKELDQYMSHSKGHLDAELDKYMQHADEE</sequence>
<keyword evidence="5" id="KW-1185">Reference proteome</keyword>
<dbReference type="PANTHER" id="PTHR48426">
    <property type="entry name" value="CHROMATIN TARGET OF PRMT1 PROTEIN"/>
    <property type="match status" value="1"/>
</dbReference>
<evidence type="ECO:0000313" key="4">
    <source>
        <dbReference type="EMBL" id="EDO33406.1"/>
    </source>
</evidence>
<dbReference type="AlphaFoldDB" id="A7SS97"/>